<feature type="compositionally biased region" description="Basic and acidic residues" evidence="1">
    <location>
        <begin position="68"/>
        <end position="79"/>
    </location>
</feature>
<organism evidence="2">
    <name type="scientific">uncultured Rubellimicrobium sp</name>
    <dbReference type="NCBI Taxonomy" id="543078"/>
    <lineage>
        <taxon>Bacteria</taxon>
        <taxon>Pseudomonadati</taxon>
        <taxon>Pseudomonadota</taxon>
        <taxon>Alphaproteobacteria</taxon>
        <taxon>Rhodobacterales</taxon>
        <taxon>Roseobacteraceae</taxon>
        <taxon>Rubellimicrobium</taxon>
        <taxon>environmental samples</taxon>
    </lineage>
</organism>
<evidence type="ECO:0000256" key="1">
    <source>
        <dbReference type="SAM" id="MobiDB-lite"/>
    </source>
</evidence>
<evidence type="ECO:0000313" key="2">
    <source>
        <dbReference type="EMBL" id="CAA9428230.1"/>
    </source>
</evidence>
<protein>
    <submittedName>
        <fullName evidence="2">Uncharacterized protein</fullName>
    </submittedName>
</protein>
<reference evidence="2" key="1">
    <citation type="submission" date="2020-02" db="EMBL/GenBank/DDBJ databases">
        <authorList>
            <person name="Meier V. D."/>
        </authorList>
    </citation>
    <scope>NUCLEOTIDE SEQUENCE</scope>
    <source>
        <strain evidence="2">AVDCRST_MAG15</strain>
    </source>
</reference>
<feature type="compositionally biased region" description="Basic residues" evidence="1">
    <location>
        <begin position="58"/>
        <end position="67"/>
    </location>
</feature>
<gene>
    <name evidence="2" type="ORF">AVDCRST_MAG15-2680</name>
</gene>
<feature type="non-terminal residue" evidence="2">
    <location>
        <position position="157"/>
    </location>
</feature>
<feature type="compositionally biased region" description="Basic residues" evidence="1">
    <location>
        <begin position="84"/>
        <end position="107"/>
    </location>
</feature>
<sequence length="157" mass="17323">AHRPFLHHSGRRGAGRQPRHRPGRSHARAAGRERAPVPYAALRLQPGRAGRHGAGGHSLRRGDRHLRRAEPREPRRDQPEPLLARRHVVRGHGRKPRPSRPLGKHGRLRSEARRLGPGRGCAPTGSRDRPGDPCGSDGGRGPVLRRLPRVLPRTAGL</sequence>
<feature type="compositionally biased region" description="Basic residues" evidence="1">
    <location>
        <begin position="1"/>
        <end position="29"/>
    </location>
</feature>
<feature type="region of interest" description="Disordered" evidence="1">
    <location>
        <begin position="1"/>
        <end position="157"/>
    </location>
</feature>
<feature type="non-terminal residue" evidence="2">
    <location>
        <position position="1"/>
    </location>
</feature>
<dbReference type="EMBL" id="CADCUU010000401">
    <property type="protein sequence ID" value="CAA9428230.1"/>
    <property type="molecule type" value="Genomic_DNA"/>
</dbReference>
<feature type="compositionally biased region" description="Low complexity" evidence="1">
    <location>
        <begin position="142"/>
        <end position="157"/>
    </location>
</feature>
<name>A0A6J4Q4Q5_9RHOB</name>
<dbReference type="AlphaFoldDB" id="A0A6J4Q4Q5"/>
<proteinExistence type="predicted"/>
<accession>A0A6J4Q4Q5</accession>